<evidence type="ECO:0000256" key="6">
    <source>
        <dbReference type="ARBA" id="ARBA00023163"/>
    </source>
</evidence>
<dbReference type="GO" id="GO:0008270">
    <property type="term" value="F:zinc ion binding"/>
    <property type="evidence" value="ECO:0007669"/>
    <property type="project" value="UniProtKB-KW"/>
</dbReference>
<gene>
    <name evidence="11" type="ORF">GPM918_LOCUS15410</name>
    <name evidence="12" type="ORF">SRO942_LOCUS15410</name>
</gene>
<dbReference type="PANTHER" id="PTHR24082">
    <property type="entry name" value="NUCLEAR HORMONE RECEPTOR"/>
    <property type="match status" value="1"/>
</dbReference>
<keyword evidence="7" id="KW-0675">Receptor</keyword>
<keyword evidence="1" id="KW-0479">Metal-binding</keyword>
<keyword evidence="6" id="KW-0804">Transcription</keyword>
<dbReference type="InterPro" id="IPR013088">
    <property type="entry name" value="Znf_NHR/GATA"/>
</dbReference>
<dbReference type="GO" id="GO:0000978">
    <property type="term" value="F:RNA polymerase II cis-regulatory region sequence-specific DNA binding"/>
    <property type="evidence" value="ECO:0007669"/>
    <property type="project" value="TreeGrafter"/>
</dbReference>
<dbReference type="GO" id="GO:0030154">
    <property type="term" value="P:cell differentiation"/>
    <property type="evidence" value="ECO:0007669"/>
    <property type="project" value="TreeGrafter"/>
</dbReference>
<dbReference type="InterPro" id="IPR035500">
    <property type="entry name" value="NHR-like_dom_sf"/>
</dbReference>
<dbReference type="EMBL" id="CAJOBC010003875">
    <property type="protein sequence ID" value="CAF3804383.1"/>
    <property type="molecule type" value="Genomic_DNA"/>
</dbReference>
<feature type="domain" description="Nuclear receptor" evidence="10">
    <location>
        <begin position="108"/>
        <end position="184"/>
    </location>
</feature>
<dbReference type="GO" id="GO:0004879">
    <property type="term" value="F:nuclear receptor activity"/>
    <property type="evidence" value="ECO:0007669"/>
    <property type="project" value="TreeGrafter"/>
</dbReference>
<reference evidence="11" key="1">
    <citation type="submission" date="2021-02" db="EMBL/GenBank/DDBJ databases">
        <authorList>
            <person name="Nowell W R."/>
        </authorList>
    </citation>
    <scope>NUCLEOTIDE SEQUENCE</scope>
</reference>
<evidence type="ECO:0000313" key="11">
    <source>
        <dbReference type="EMBL" id="CAF1033676.1"/>
    </source>
</evidence>
<keyword evidence="9" id="KW-0175">Coiled coil</keyword>
<dbReference type="InterPro" id="IPR050234">
    <property type="entry name" value="Nuclear_hormone_rcpt_NR1"/>
</dbReference>
<keyword evidence="13" id="KW-1185">Reference proteome</keyword>
<accession>A0A814J5L0</accession>
<evidence type="ECO:0000256" key="8">
    <source>
        <dbReference type="ARBA" id="ARBA00023242"/>
    </source>
</evidence>
<evidence type="ECO:0000313" key="13">
    <source>
        <dbReference type="Proteomes" id="UP000663829"/>
    </source>
</evidence>
<name>A0A814J5L0_9BILA</name>
<dbReference type="GO" id="GO:0000122">
    <property type="term" value="P:negative regulation of transcription by RNA polymerase II"/>
    <property type="evidence" value="ECO:0007669"/>
    <property type="project" value="TreeGrafter"/>
</dbReference>
<dbReference type="PANTHER" id="PTHR24082:SF283">
    <property type="entry name" value="NUCLEAR HORMONE RECEPTOR HR96"/>
    <property type="match status" value="1"/>
</dbReference>
<evidence type="ECO:0000256" key="9">
    <source>
        <dbReference type="SAM" id="Coils"/>
    </source>
</evidence>
<keyword evidence="5" id="KW-0238">DNA-binding</keyword>
<dbReference type="Proteomes" id="UP000681722">
    <property type="component" value="Unassembled WGS sequence"/>
</dbReference>
<keyword evidence="3" id="KW-0862">Zinc</keyword>
<dbReference type="SUPFAM" id="SSF48508">
    <property type="entry name" value="Nuclear receptor ligand-binding domain"/>
    <property type="match status" value="2"/>
</dbReference>
<dbReference type="SMART" id="SM00399">
    <property type="entry name" value="ZnF_C4"/>
    <property type="match status" value="1"/>
</dbReference>
<evidence type="ECO:0000259" key="10">
    <source>
        <dbReference type="PROSITE" id="PS51030"/>
    </source>
</evidence>
<dbReference type="SUPFAM" id="SSF57716">
    <property type="entry name" value="Glucocorticoid receptor-like (DNA-binding domain)"/>
    <property type="match status" value="1"/>
</dbReference>
<dbReference type="Pfam" id="PF00105">
    <property type="entry name" value="zf-C4"/>
    <property type="match status" value="1"/>
</dbReference>
<evidence type="ECO:0000256" key="7">
    <source>
        <dbReference type="ARBA" id="ARBA00023170"/>
    </source>
</evidence>
<dbReference type="OrthoDB" id="6355676at2759"/>
<dbReference type="EMBL" id="CAJNOQ010003875">
    <property type="protein sequence ID" value="CAF1033676.1"/>
    <property type="molecule type" value="Genomic_DNA"/>
</dbReference>
<keyword evidence="4" id="KW-0805">Transcription regulation</keyword>
<evidence type="ECO:0000256" key="2">
    <source>
        <dbReference type="ARBA" id="ARBA00022771"/>
    </source>
</evidence>
<dbReference type="AlphaFoldDB" id="A0A814J5L0"/>
<dbReference type="GO" id="GO:0045944">
    <property type="term" value="P:positive regulation of transcription by RNA polymerase II"/>
    <property type="evidence" value="ECO:0007669"/>
    <property type="project" value="TreeGrafter"/>
</dbReference>
<sequence>MTQDLKLKKKIMNKNFDQTVIFGNSETVIFNSINDQHFSINNQQFVNLQLLSSTSTTCSESIEISKVIDEIEQIQNTFNNHYEENEQQEQMDHHIDSIEQKVKLTKKNLICRVCGAKAFGYNFDQVTCESCKAFFRRNALRNMSGLRCRFTGHCEVVMVNRRHCTYCRLQKCFNVGMRKEWIRSEEEKQLKKYQIENNRQLKQKKNEFNKNKNNIKQTIHTLSLLSNDKSSLTQDDWCHLNNIFILYDQKAKPVVLNRHSLNTTTVNDFVNKKSVWVMQLLSYFKQIPEFQKISVDDQVLLSKYNFRVLIPINLALIRYKLASTTSPSDHIDFMISVHGEELYQNMRKNVLSISLFQHDPMIIKLMLIIMLFSGCLLTTTSQMEINSFQNIYQIYTAQNFYAKLLWCYREYVFGESGAIVAFSMFVSRCLRIQLVSNEIHSCLKRQLNLNDILPLMQSVLQLN</sequence>
<dbReference type="PROSITE" id="PS51030">
    <property type="entry name" value="NUCLEAR_REC_DBD_2"/>
    <property type="match status" value="1"/>
</dbReference>
<evidence type="ECO:0000256" key="1">
    <source>
        <dbReference type="ARBA" id="ARBA00022723"/>
    </source>
</evidence>
<evidence type="ECO:0000256" key="4">
    <source>
        <dbReference type="ARBA" id="ARBA00023015"/>
    </source>
</evidence>
<keyword evidence="2" id="KW-0863">Zinc-finger</keyword>
<dbReference type="Proteomes" id="UP000663829">
    <property type="component" value="Unassembled WGS sequence"/>
</dbReference>
<organism evidence="11 13">
    <name type="scientific">Didymodactylos carnosus</name>
    <dbReference type="NCBI Taxonomy" id="1234261"/>
    <lineage>
        <taxon>Eukaryota</taxon>
        <taxon>Metazoa</taxon>
        <taxon>Spiralia</taxon>
        <taxon>Gnathifera</taxon>
        <taxon>Rotifera</taxon>
        <taxon>Eurotatoria</taxon>
        <taxon>Bdelloidea</taxon>
        <taxon>Philodinida</taxon>
        <taxon>Philodinidae</taxon>
        <taxon>Didymodactylos</taxon>
    </lineage>
</organism>
<dbReference type="Gene3D" id="3.30.50.10">
    <property type="entry name" value="Erythroid Transcription Factor GATA-1, subunit A"/>
    <property type="match status" value="1"/>
</dbReference>
<protein>
    <recommendedName>
        <fullName evidence="10">Nuclear receptor domain-containing protein</fullName>
    </recommendedName>
</protein>
<keyword evidence="8" id="KW-0539">Nucleus</keyword>
<dbReference type="PROSITE" id="PS00031">
    <property type="entry name" value="NUCLEAR_REC_DBD_1"/>
    <property type="match status" value="1"/>
</dbReference>
<dbReference type="Gene3D" id="1.10.565.10">
    <property type="entry name" value="Retinoid X Receptor"/>
    <property type="match status" value="1"/>
</dbReference>
<dbReference type="PRINTS" id="PR00047">
    <property type="entry name" value="STROIDFINGER"/>
</dbReference>
<feature type="coiled-coil region" evidence="9">
    <location>
        <begin position="183"/>
        <end position="218"/>
    </location>
</feature>
<evidence type="ECO:0000256" key="5">
    <source>
        <dbReference type="ARBA" id="ARBA00023125"/>
    </source>
</evidence>
<evidence type="ECO:0000256" key="3">
    <source>
        <dbReference type="ARBA" id="ARBA00022833"/>
    </source>
</evidence>
<proteinExistence type="predicted"/>
<comment type="caution">
    <text evidence="11">The sequence shown here is derived from an EMBL/GenBank/DDBJ whole genome shotgun (WGS) entry which is preliminary data.</text>
</comment>
<dbReference type="InterPro" id="IPR001628">
    <property type="entry name" value="Znf_hrmn_rcpt"/>
</dbReference>
<evidence type="ECO:0000313" key="12">
    <source>
        <dbReference type="EMBL" id="CAF3804383.1"/>
    </source>
</evidence>